<dbReference type="EMBL" id="ML209581">
    <property type="protein sequence ID" value="TFK58166.1"/>
    <property type="molecule type" value="Genomic_DNA"/>
</dbReference>
<sequence>YPPEPLKQNLVDKVITEFCHSIRPENIEEAGCAVCCELHLISDMQPRKNFKNHLKCLEVDGISRIERFEDTDPIKEIEGPIIDHSCDYICSTCRESIYKGKKPKLSLANGLWIGRVPQVLQDLTFIEKLLVARIRLNCCYVRVSSGFKKMVSHVISFEAPIAKVYD</sequence>
<keyword evidence="2" id="KW-1185">Reference proteome</keyword>
<proteinExistence type="predicted"/>
<reference evidence="1 2" key="1">
    <citation type="journal article" date="2019" name="Nat. Ecol. Evol.">
        <title>Megaphylogeny resolves global patterns of mushroom evolution.</title>
        <authorList>
            <person name="Varga T."/>
            <person name="Krizsan K."/>
            <person name="Foldi C."/>
            <person name="Dima B."/>
            <person name="Sanchez-Garcia M."/>
            <person name="Sanchez-Ramirez S."/>
            <person name="Szollosi G.J."/>
            <person name="Szarkandi J.G."/>
            <person name="Papp V."/>
            <person name="Albert L."/>
            <person name="Andreopoulos W."/>
            <person name="Angelini C."/>
            <person name="Antonin V."/>
            <person name="Barry K.W."/>
            <person name="Bougher N.L."/>
            <person name="Buchanan P."/>
            <person name="Buyck B."/>
            <person name="Bense V."/>
            <person name="Catcheside P."/>
            <person name="Chovatia M."/>
            <person name="Cooper J."/>
            <person name="Damon W."/>
            <person name="Desjardin D."/>
            <person name="Finy P."/>
            <person name="Geml J."/>
            <person name="Haridas S."/>
            <person name="Hughes K."/>
            <person name="Justo A."/>
            <person name="Karasinski D."/>
            <person name="Kautmanova I."/>
            <person name="Kiss B."/>
            <person name="Kocsube S."/>
            <person name="Kotiranta H."/>
            <person name="LaButti K.M."/>
            <person name="Lechner B.E."/>
            <person name="Liimatainen K."/>
            <person name="Lipzen A."/>
            <person name="Lukacs Z."/>
            <person name="Mihaltcheva S."/>
            <person name="Morgado L.N."/>
            <person name="Niskanen T."/>
            <person name="Noordeloos M.E."/>
            <person name="Ohm R.A."/>
            <person name="Ortiz-Santana B."/>
            <person name="Ovrebo C."/>
            <person name="Racz N."/>
            <person name="Riley R."/>
            <person name="Savchenko A."/>
            <person name="Shiryaev A."/>
            <person name="Soop K."/>
            <person name="Spirin V."/>
            <person name="Szebenyi C."/>
            <person name="Tomsovsky M."/>
            <person name="Tulloss R.E."/>
            <person name="Uehling J."/>
            <person name="Grigoriev I.V."/>
            <person name="Vagvolgyi C."/>
            <person name="Papp T."/>
            <person name="Martin F.M."/>
            <person name="Miettinen O."/>
            <person name="Hibbett D.S."/>
            <person name="Nagy L.G."/>
        </authorList>
    </citation>
    <scope>NUCLEOTIDE SEQUENCE [LARGE SCALE GENOMIC DNA]</scope>
    <source>
        <strain evidence="1 2">NL-1719</strain>
    </source>
</reference>
<evidence type="ECO:0000313" key="1">
    <source>
        <dbReference type="EMBL" id="TFK58166.1"/>
    </source>
</evidence>
<dbReference type="Proteomes" id="UP000308600">
    <property type="component" value="Unassembled WGS sequence"/>
</dbReference>
<name>A0ACD2ZY08_9AGAR</name>
<protein>
    <submittedName>
        <fullName evidence="1">Uncharacterized protein</fullName>
    </submittedName>
</protein>
<evidence type="ECO:0000313" key="2">
    <source>
        <dbReference type="Proteomes" id="UP000308600"/>
    </source>
</evidence>
<accession>A0ACD2ZY08</accession>
<feature type="non-terminal residue" evidence="1">
    <location>
        <position position="166"/>
    </location>
</feature>
<organism evidence="1 2">
    <name type="scientific">Pluteus cervinus</name>
    <dbReference type="NCBI Taxonomy" id="181527"/>
    <lineage>
        <taxon>Eukaryota</taxon>
        <taxon>Fungi</taxon>
        <taxon>Dikarya</taxon>
        <taxon>Basidiomycota</taxon>
        <taxon>Agaricomycotina</taxon>
        <taxon>Agaricomycetes</taxon>
        <taxon>Agaricomycetidae</taxon>
        <taxon>Agaricales</taxon>
        <taxon>Pluteineae</taxon>
        <taxon>Pluteaceae</taxon>
        <taxon>Pluteus</taxon>
    </lineage>
</organism>
<feature type="non-terminal residue" evidence="1">
    <location>
        <position position="1"/>
    </location>
</feature>
<gene>
    <name evidence="1" type="ORF">BDN72DRAFT_744469</name>
</gene>